<name>A0A381YGS6_9ZZZZ</name>
<proteinExistence type="inferred from homology"/>
<dbReference type="Pfam" id="PF19798">
    <property type="entry name" value="Sulfotransfer_5"/>
    <property type="match status" value="1"/>
</dbReference>
<dbReference type="PANTHER" id="PTHR42743:SF11">
    <property type="entry name" value="AMINODEOXYCHORISMATE LYASE"/>
    <property type="match status" value="1"/>
</dbReference>
<dbReference type="InterPro" id="IPR027417">
    <property type="entry name" value="P-loop_NTPase"/>
</dbReference>
<reference evidence="2" key="1">
    <citation type="submission" date="2018-05" db="EMBL/GenBank/DDBJ databases">
        <authorList>
            <person name="Lanie J.A."/>
            <person name="Ng W.-L."/>
            <person name="Kazmierczak K.M."/>
            <person name="Andrzejewski T.M."/>
            <person name="Davidsen T.M."/>
            <person name="Wayne K.J."/>
            <person name="Tettelin H."/>
            <person name="Glass J.I."/>
            <person name="Rusch D."/>
            <person name="Podicherti R."/>
            <person name="Tsui H.-C.T."/>
            <person name="Winkler M.E."/>
        </authorList>
    </citation>
    <scope>NUCLEOTIDE SEQUENCE</scope>
</reference>
<dbReference type="InterPro" id="IPR050571">
    <property type="entry name" value="Class-IV_PLP-Dep_Aminotrnsfr"/>
</dbReference>
<dbReference type="AlphaFoldDB" id="A0A381YGS6"/>
<accession>A0A381YGS6</accession>
<dbReference type="SUPFAM" id="SSF52540">
    <property type="entry name" value="P-loop containing nucleoside triphosphate hydrolases"/>
    <property type="match status" value="1"/>
</dbReference>
<evidence type="ECO:0000256" key="1">
    <source>
        <dbReference type="ARBA" id="ARBA00009320"/>
    </source>
</evidence>
<dbReference type="GO" id="GO:0019752">
    <property type="term" value="P:carboxylic acid metabolic process"/>
    <property type="evidence" value="ECO:0007669"/>
    <property type="project" value="TreeGrafter"/>
</dbReference>
<gene>
    <name evidence="2" type="ORF">METZ01_LOCUS129152</name>
</gene>
<evidence type="ECO:0008006" key="3">
    <source>
        <dbReference type="Google" id="ProtNLM"/>
    </source>
</evidence>
<dbReference type="PANTHER" id="PTHR42743">
    <property type="entry name" value="AMINO-ACID AMINOTRANSFERASE"/>
    <property type="match status" value="1"/>
</dbReference>
<evidence type="ECO:0000313" key="2">
    <source>
        <dbReference type="EMBL" id="SVA76298.1"/>
    </source>
</evidence>
<protein>
    <recommendedName>
        <fullName evidence="3">Sulfotransferase domain-containing protein</fullName>
    </recommendedName>
</protein>
<dbReference type="Gene3D" id="3.40.50.300">
    <property type="entry name" value="P-loop containing nucleotide triphosphate hydrolases"/>
    <property type="match status" value="1"/>
</dbReference>
<comment type="similarity">
    <text evidence="1">Belongs to the class-IV pyridoxal-phosphate-dependent aminotransferase family.</text>
</comment>
<organism evidence="2">
    <name type="scientific">marine metagenome</name>
    <dbReference type="NCBI Taxonomy" id="408172"/>
    <lineage>
        <taxon>unclassified sequences</taxon>
        <taxon>metagenomes</taxon>
        <taxon>ecological metagenomes</taxon>
    </lineage>
</organism>
<sequence length="241" mass="28300">MKKISLWSGPRNISTAIMYSFAQRHDTQVVDEPLYGHYLRETKVNHPGHKEIMNSLNCDGESVISDLFSLKLEDQKRILFMKQMTKHLVDIELSFLKKTDNILLIRDPIDMLPSLVEQLPQPALSDTGLDKQWELYQYLEKIGNRPIIIDATELLKNPKKILYTLCEHLNIEFLPTMLSWKPEPRQEDGIWAKYWYKSLHKTSGFNAYIAKSNFPVELNPLLIECKPYYEKLYKQSIRVEK</sequence>
<dbReference type="EMBL" id="UINC01018213">
    <property type="protein sequence ID" value="SVA76298.1"/>
    <property type="molecule type" value="Genomic_DNA"/>
</dbReference>